<proteinExistence type="predicted"/>
<comment type="caution">
    <text evidence="2">The sequence shown here is derived from an EMBL/GenBank/DDBJ whole genome shotgun (WGS) entry which is preliminary data.</text>
</comment>
<gene>
    <name evidence="2" type="ORF">JMJ35_010334</name>
</gene>
<accession>A0AA39U3Z5</accession>
<reference evidence="2" key="1">
    <citation type="submission" date="2023-03" db="EMBL/GenBank/DDBJ databases">
        <title>Complete genome of Cladonia borealis.</title>
        <authorList>
            <person name="Park H."/>
        </authorList>
    </citation>
    <scope>NUCLEOTIDE SEQUENCE</scope>
    <source>
        <strain evidence="2">ANT050790</strain>
    </source>
</reference>
<dbReference type="PANTHER" id="PTHR33112:SF10">
    <property type="entry name" value="TOL"/>
    <property type="match status" value="1"/>
</dbReference>
<dbReference type="InterPro" id="IPR010730">
    <property type="entry name" value="HET"/>
</dbReference>
<protein>
    <recommendedName>
        <fullName evidence="1">Heterokaryon incompatibility domain-containing protein</fullName>
    </recommendedName>
</protein>
<evidence type="ECO:0000259" key="1">
    <source>
        <dbReference type="Pfam" id="PF06985"/>
    </source>
</evidence>
<sequence>MLCSTCKKIVNASSERIDENENSYFRHHDGLRALRAAAESGCQLCQTLLDQLPEDLGQQVDNSLHNEGDQSIAESRISKDSDVQFTLDDLLSDQGRYVLDVRVNVGRGTSLARVYFVRDEESHTERERLRPRLTGLDDSLGLAQDWINTCLTKHIQCRKPDVKLVHNFARVLEVDFESQDHSLRLVEGSEILEGSRYITLSHCWGGISFTKLTSTNYKSFCQSISYEALPKTFRDAIDITRLLSVRYLWIDSLCIVQDTIEDWQNQAPQMGQIYHNSWCNLAATAAKDGRDGLFRFLDRRPQTLEPLFVEVADMGQPKFHELGDSDPTSFEPGAWRGLPHPRENTSWQGMAPGLYECIDRDLWFRNVSDSPLGRRAWVVQERLLAPRVLHFGRGQLFWECNALKACELYPDGLPDKADLLSSAELKCQEITSCYEYQSSSSITEEWNIIGPSPRILQSWHDVVKNYSRANLTFESDKLAALAGLASVFAERIPAAYLGGIWAVHLPRQLMWAIRWPSQPPEKLMAPSWSWASANGELRNTVDIDDIITERLASIRDIKCSGSLLEASGHLLFKGRLIPCVLSYDAEARPDKQCNPLVRGLERAAFVQPDTDSFRQVEFSRSYFCLPFLIFYDATEPSTPEVAGLVLEFTKEKGTFRRFGAFRTNNAMDRDGDRHPDWVYDESVQPRTHTQYGRVFLMDIEDELAEVDEQFYLSYEPTPAKRTFANFTFVII</sequence>
<feature type="domain" description="Heterokaryon incompatibility" evidence="1">
    <location>
        <begin position="197"/>
        <end position="381"/>
    </location>
</feature>
<dbReference type="AlphaFoldDB" id="A0AA39U3Z5"/>
<dbReference type="EMBL" id="JAFEKC020000024">
    <property type="protein sequence ID" value="KAK0507296.1"/>
    <property type="molecule type" value="Genomic_DNA"/>
</dbReference>
<evidence type="ECO:0000313" key="2">
    <source>
        <dbReference type="EMBL" id="KAK0507296.1"/>
    </source>
</evidence>
<dbReference type="Proteomes" id="UP001166286">
    <property type="component" value="Unassembled WGS sequence"/>
</dbReference>
<organism evidence="2 3">
    <name type="scientific">Cladonia borealis</name>
    <dbReference type="NCBI Taxonomy" id="184061"/>
    <lineage>
        <taxon>Eukaryota</taxon>
        <taxon>Fungi</taxon>
        <taxon>Dikarya</taxon>
        <taxon>Ascomycota</taxon>
        <taxon>Pezizomycotina</taxon>
        <taxon>Lecanoromycetes</taxon>
        <taxon>OSLEUM clade</taxon>
        <taxon>Lecanoromycetidae</taxon>
        <taxon>Lecanorales</taxon>
        <taxon>Lecanorineae</taxon>
        <taxon>Cladoniaceae</taxon>
        <taxon>Cladonia</taxon>
    </lineage>
</organism>
<evidence type="ECO:0000313" key="3">
    <source>
        <dbReference type="Proteomes" id="UP001166286"/>
    </source>
</evidence>
<dbReference type="PANTHER" id="PTHR33112">
    <property type="entry name" value="DOMAIN PROTEIN, PUTATIVE-RELATED"/>
    <property type="match status" value="1"/>
</dbReference>
<dbReference type="Pfam" id="PF06985">
    <property type="entry name" value="HET"/>
    <property type="match status" value="1"/>
</dbReference>
<keyword evidence="3" id="KW-1185">Reference proteome</keyword>
<name>A0AA39U3Z5_9LECA</name>